<evidence type="ECO:0000313" key="8">
    <source>
        <dbReference type="Proteomes" id="UP000053558"/>
    </source>
</evidence>
<comment type="similarity">
    <text evidence="1">Belongs to the methylthioribose kinase family.</text>
</comment>
<dbReference type="Pfam" id="PF01636">
    <property type="entry name" value="APH"/>
    <property type="match status" value="1"/>
</dbReference>
<feature type="domain" description="Aminoglycoside phosphotransferase" evidence="6">
    <location>
        <begin position="26"/>
        <end position="272"/>
    </location>
</feature>
<dbReference type="InterPro" id="IPR011009">
    <property type="entry name" value="Kinase-like_dom_sf"/>
</dbReference>
<evidence type="ECO:0000256" key="4">
    <source>
        <dbReference type="ARBA" id="ARBA00022777"/>
    </source>
</evidence>
<proteinExistence type="inferred from homology"/>
<reference evidence="8" key="1">
    <citation type="journal article" date="2012" name="Science">
        <title>The Paleozoic origin of enzymatic lignin decomposition reconstructed from 31 fungal genomes.</title>
        <authorList>
            <person name="Floudas D."/>
            <person name="Binder M."/>
            <person name="Riley R."/>
            <person name="Barry K."/>
            <person name="Blanchette R.A."/>
            <person name="Henrissat B."/>
            <person name="Martinez A.T."/>
            <person name="Otillar R."/>
            <person name="Spatafora J.W."/>
            <person name="Yadav J.S."/>
            <person name="Aerts A."/>
            <person name="Benoit I."/>
            <person name="Boyd A."/>
            <person name="Carlson A."/>
            <person name="Copeland A."/>
            <person name="Coutinho P.M."/>
            <person name="de Vries R.P."/>
            <person name="Ferreira P."/>
            <person name="Findley K."/>
            <person name="Foster B."/>
            <person name="Gaskell J."/>
            <person name="Glotzer D."/>
            <person name="Gorecki P."/>
            <person name="Heitman J."/>
            <person name="Hesse C."/>
            <person name="Hori C."/>
            <person name="Igarashi K."/>
            <person name="Jurgens J.A."/>
            <person name="Kallen N."/>
            <person name="Kersten P."/>
            <person name="Kohler A."/>
            <person name="Kuees U."/>
            <person name="Kumar T.K.A."/>
            <person name="Kuo A."/>
            <person name="LaButti K."/>
            <person name="Larrondo L.F."/>
            <person name="Lindquist E."/>
            <person name="Ling A."/>
            <person name="Lombard V."/>
            <person name="Lucas S."/>
            <person name="Lundell T."/>
            <person name="Martin R."/>
            <person name="McLaughlin D.J."/>
            <person name="Morgenstern I."/>
            <person name="Morin E."/>
            <person name="Murat C."/>
            <person name="Nagy L.G."/>
            <person name="Nolan M."/>
            <person name="Ohm R.A."/>
            <person name="Patyshakuliyeva A."/>
            <person name="Rokas A."/>
            <person name="Ruiz-Duenas F.J."/>
            <person name="Sabat G."/>
            <person name="Salamov A."/>
            <person name="Samejima M."/>
            <person name="Schmutz J."/>
            <person name="Slot J.C."/>
            <person name="St John F."/>
            <person name="Stenlid J."/>
            <person name="Sun H."/>
            <person name="Sun S."/>
            <person name="Syed K."/>
            <person name="Tsang A."/>
            <person name="Wiebenga A."/>
            <person name="Young D."/>
            <person name="Pisabarro A."/>
            <person name="Eastwood D.C."/>
            <person name="Martin F."/>
            <person name="Cullen D."/>
            <person name="Grigoriev I.V."/>
            <person name="Hibbett D.S."/>
        </authorList>
    </citation>
    <scope>NUCLEOTIDE SEQUENCE [LARGE SCALE GENOMIC DNA]</scope>
    <source>
        <strain evidence="8">RWD-64-598 SS2</strain>
    </source>
</reference>
<dbReference type="SUPFAM" id="SSF56112">
    <property type="entry name" value="Protein kinase-like (PK-like)"/>
    <property type="match status" value="1"/>
</dbReference>
<dbReference type="Gene3D" id="3.30.200.20">
    <property type="entry name" value="Phosphorylase Kinase, domain 1"/>
    <property type="match status" value="1"/>
</dbReference>
<dbReference type="AlphaFoldDB" id="A0A5M3N7Q0"/>
<dbReference type="GO" id="GO:0016301">
    <property type="term" value="F:kinase activity"/>
    <property type="evidence" value="ECO:0007669"/>
    <property type="project" value="UniProtKB-KW"/>
</dbReference>
<evidence type="ECO:0000256" key="1">
    <source>
        <dbReference type="ARBA" id="ARBA00010165"/>
    </source>
</evidence>
<evidence type="ECO:0000313" key="7">
    <source>
        <dbReference type="EMBL" id="EIW86865.1"/>
    </source>
</evidence>
<dbReference type="RefSeq" id="XP_007763536.1">
    <property type="nucleotide sequence ID" value="XM_007765346.1"/>
</dbReference>
<dbReference type="Gene3D" id="3.90.1200.10">
    <property type="match status" value="1"/>
</dbReference>
<sequence length="374" mass="40827">MDLCTPAGALEYLKETRFASHKATLLTGGTTNSAYRLHLKEPYEGCNTLVMKHTSHDIPLAGGTLILSTERQDYEAAALRLAHDNLPKDEIVTVPAVHFYDEDKHVLIMDDCGENSATLKQLLIDQKITPKAAQTIGKGLGRFLVNLHNLINKPGLDLELFHNNDTGRSTTAIVTYGRLESTLSGSDGLPALAGPPLSIKDEDMDIVREVAAKRIEDISSAREVMTHGDFWTGNVVVHLKEGEGEPVVEKIHVLDWELAKTGLRALDVGQMCAELHLVQLFHPESPASASAGLVLSSFLEEYKQKAGDVDAEKLARDVMIVVGTHMVVWVPRVPSWGPNERTRGVVEKGVEHIVDAATGPPSLLESCLARHLTH</sequence>
<evidence type="ECO:0000256" key="3">
    <source>
        <dbReference type="ARBA" id="ARBA00022741"/>
    </source>
</evidence>
<keyword evidence="4" id="KW-0418">Kinase</keyword>
<dbReference type="PANTHER" id="PTHR34273">
    <property type="entry name" value="METHYLTHIORIBOSE KINASE"/>
    <property type="match status" value="1"/>
</dbReference>
<dbReference type="GeneID" id="19204537"/>
<dbReference type="GO" id="GO:0005524">
    <property type="term" value="F:ATP binding"/>
    <property type="evidence" value="ECO:0007669"/>
    <property type="project" value="UniProtKB-KW"/>
</dbReference>
<dbReference type="EMBL" id="JH711573">
    <property type="protein sequence ID" value="EIW86865.1"/>
    <property type="molecule type" value="Genomic_DNA"/>
</dbReference>
<evidence type="ECO:0000259" key="6">
    <source>
        <dbReference type="Pfam" id="PF01636"/>
    </source>
</evidence>
<keyword evidence="2" id="KW-0808">Transferase</keyword>
<dbReference type="Proteomes" id="UP000053558">
    <property type="component" value="Unassembled WGS sequence"/>
</dbReference>
<keyword evidence="5" id="KW-0067">ATP-binding</keyword>
<gene>
    <name evidence="7" type="ORF">CONPUDRAFT_161498</name>
</gene>
<evidence type="ECO:0000256" key="5">
    <source>
        <dbReference type="ARBA" id="ARBA00022840"/>
    </source>
</evidence>
<dbReference type="InterPro" id="IPR002575">
    <property type="entry name" value="Aminoglycoside_PTrfase"/>
</dbReference>
<name>A0A5M3N7Q0_CONPW</name>
<comment type="caution">
    <text evidence="7">The sequence shown here is derived from an EMBL/GenBank/DDBJ whole genome shotgun (WGS) entry which is preliminary data.</text>
</comment>
<evidence type="ECO:0000256" key="2">
    <source>
        <dbReference type="ARBA" id="ARBA00022679"/>
    </source>
</evidence>
<keyword evidence="3" id="KW-0547">Nucleotide-binding</keyword>
<dbReference type="OMA" id="VHLICWY"/>
<organism evidence="7 8">
    <name type="scientific">Coniophora puteana (strain RWD-64-598)</name>
    <name type="common">Brown rot fungus</name>
    <dbReference type="NCBI Taxonomy" id="741705"/>
    <lineage>
        <taxon>Eukaryota</taxon>
        <taxon>Fungi</taxon>
        <taxon>Dikarya</taxon>
        <taxon>Basidiomycota</taxon>
        <taxon>Agaricomycotina</taxon>
        <taxon>Agaricomycetes</taxon>
        <taxon>Agaricomycetidae</taxon>
        <taxon>Boletales</taxon>
        <taxon>Coniophorineae</taxon>
        <taxon>Coniophoraceae</taxon>
        <taxon>Coniophora</taxon>
    </lineage>
</organism>
<accession>A0A5M3N7Q0</accession>
<protein>
    <recommendedName>
        <fullName evidence="6">Aminoglycoside phosphotransferase domain-containing protein</fullName>
    </recommendedName>
</protein>
<keyword evidence="8" id="KW-1185">Reference proteome</keyword>
<dbReference type="OrthoDB" id="25129at2759"/>
<dbReference type="KEGG" id="cput:CONPUDRAFT_161498"/>
<dbReference type="PANTHER" id="PTHR34273:SF2">
    <property type="entry name" value="METHYLTHIORIBOSE KINASE"/>
    <property type="match status" value="1"/>
</dbReference>